<organism evidence="2 3">
    <name type="scientific">Mucilaginibacter pedocola</name>
    <dbReference type="NCBI Taxonomy" id="1792845"/>
    <lineage>
        <taxon>Bacteria</taxon>
        <taxon>Pseudomonadati</taxon>
        <taxon>Bacteroidota</taxon>
        <taxon>Sphingobacteriia</taxon>
        <taxon>Sphingobacteriales</taxon>
        <taxon>Sphingobacteriaceae</taxon>
        <taxon>Mucilaginibacter</taxon>
    </lineage>
</organism>
<dbReference type="SUPFAM" id="SSF46955">
    <property type="entry name" value="Putative DNA-binding domain"/>
    <property type="match status" value="1"/>
</dbReference>
<dbReference type="RefSeq" id="WP_078346107.1">
    <property type="nucleotide sequence ID" value="NZ_MBTF01000001.1"/>
</dbReference>
<dbReference type="Pfam" id="PF12728">
    <property type="entry name" value="HTH_17"/>
    <property type="match status" value="1"/>
</dbReference>
<proteinExistence type="predicted"/>
<dbReference type="EMBL" id="MBTF01000001">
    <property type="protein sequence ID" value="OOQ61924.1"/>
    <property type="molecule type" value="Genomic_DNA"/>
</dbReference>
<dbReference type="Proteomes" id="UP000189739">
    <property type="component" value="Unassembled WGS sequence"/>
</dbReference>
<comment type="caution">
    <text evidence="2">The sequence shown here is derived from an EMBL/GenBank/DDBJ whole genome shotgun (WGS) entry which is preliminary data.</text>
</comment>
<sequence>MANHNEIQHDFPKVNRDQLITVQDLLDFKQQLMVDIKKLFKEQSGQPGHQWLKAFEIKKMLRLSESKLQYLRDKGLIPFKKLGGITYYNSEEIEKLMASGKLNDQMKMA</sequence>
<protein>
    <recommendedName>
        <fullName evidence="1">Helix-turn-helix domain-containing protein</fullName>
    </recommendedName>
</protein>
<dbReference type="PANTHER" id="PTHR34585">
    <property type="match status" value="1"/>
</dbReference>
<dbReference type="InterPro" id="IPR009061">
    <property type="entry name" value="DNA-bd_dom_put_sf"/>
</dbReference>
<name>A0A1S9PLV6_9SPHI</name>
<evidence type="ECO:0000313" key="2">
    <source>
        <dbReference type="EMBL" id="OOQ61924.1"/>
    </source>
</evidence>
<dbReference type="STRING" id="1792845.BC343_02355"/>
<dbReference type="InterPro" id="IPR041657">
    <property type="entry name" value="HTH_17"/>
</dbReference>
<feature type="domain" description="Helix-turn-helix" evidence="1">
    <location>
        <begin position="51"/>
        <end position="99"/>
    </location>
</feature>
<evidence type="ECO:0000313" key="3">
    <source>
        <dbReference type="Proteomes" id="UP000189739"/>
    </source>
</evidence>
<dbReference type="PANTHER" id="PTHR34585:SF22">
    <property type="entry name" value="HELIX-TURN-HELIX DOMAIN-CONTAINING PROTEIN"/>
    <property type="match status" value="1"/>
</dbReference>
<keyword evidence="3" id="KW-1185">Reference proteome</keyword>
<accession>A0A1S9PLV6</accession>
<gene>
    <name evidence="2" type="ORF">BC343_02355</name>
</gene>
<reference evidence="2 3" key="1">
    <citation type="submission" date="2016-07" db="EMBL/GenBank/DDBJ databases">
        <title>Genomic analysis of zinc-resistant bacterium Mucilaginibacter pedocola TBZ30.</title>
        <authorList>
            <person name="Huang J."/>
            <person name="Tang J."/>
        </authorList>
    </citation>
    <scope>NUCLEOTIDE SEQUENCE [LARGE SCALE GENOMIC DNA]</scope>
    <source>
        <strain evidence="2 3">TBZ30</strain>
    </source>
</reference>
<dbReference type="OrthoDB" id="1524679at2"/>
<evidence type="ECO:0000259" key="1">
    <source>
        <dbReference type="Pfam" id="PF12728"/>
    </source>
</evidence>
<dbReference type="AlphaFoldDB" id="A0A1S9PLV6"/>